<proteinExistence type="predicted"/>
<name>A0A1B6IAJ6_9HEMI</name>
<feature type="compositionally biased region" description="Basic and acidic residues" evidence="1">
    <location>
        <begin position="568"/>
        <end position="578"/>
    </location>
</feature>
<dbReference type="Pfam" id="PF00531">
    <property type="entry name" value="Death"/>
    <property type="match status" value="1"/>
</dbReference>
<dbReference type="GO" id="GO:0007165">
    <property type="term" value="P:signal transduction"/>
    <property type="evidence" value="ECO:0007669"/>
    <property type="project" value="InterPro"/>
</dbReference>
<dbReference type="Pfam" id="PF11957">
    <property type="entry name" value="efThoc1"/>
    <property type="match status" value="1"/>
</dbReference>
<organism evidence="4">
    <name type="scientific">Homalodisca liturata</name>
    <dbReference type="NCBI Taxonomy" id="320908"/>
    <lineage>
        <taxon>Eukaryota</taxon>
        <taxon>Metazoa</taxon>
        <taxon>Ecdysozoa</taxon>
        <taxon>Arthropoda</taxon>
        <taxon>Hexapoda</taxon>
        <taxon>Insecta</taxon>
        <taxon>Pterygota</taxon>
        <taxon>Neoptera</taxon>
        <taxon>Paraneoptera</taxon>
        <taxon>Hemiptera</taxon>
        <taxon>Auchenorrhyncha</taxon>
        <taxon>Membracoidea</taxon>
        <taxon>Cicadellidae</taxon>
        <taxon>Cicadellinae</taxon>
        <taxon>Proconiini</taxon>
        <taxon>Homalodisca</taxon>
    </lineage>
</organism>
<evidence type="ECO:0000313" key="4">
    <source>
        <dbReference type="EMBL" id="JAS83937.1"/>
    </source>
</evidence>
<dbReference type="InterPro" id="IPR000488">
    <property type="entry name" value="Death_dom"/>
</dbReference>
<protein>
    <recommendedName>
        <fullName evidence="2">Death domain-containing protein</fullName>
    </recommendedName>
</protein>
<feature type="region of interest" description="Disordered" evidence="1">
    <location>
        <begin position="382"/>
        <end position="414"/>
    </location>
</feature>
<dbReference type="GO" id="GO:0000445">
    <property type="term" value="C:THO complex part of transcription export complex"/>
    <property type="evidence" value="ECO:0007669"/>
    <property type="project" value="TreeGrafter"/>
</dbReference>
<dbReference type="CDD" id="cd01670">
    <property type="entry name" value="Death"/>
    <property type="match status" value="1"/>
</dbReference>
<sequence length="678" mass="78564">MMKTAKTYDAMRNDFMEAVRISMKSDVGPIQKVYDSLQELDGDKRTALDQGFRDYLLLLLGKPQETQVWERFLSLCVEACRREMATVTMPVVLLGDIFDCLTLDRCEQLFTFVENGVTIWKEELFFTACKNNLLRMCNDLLRRLSRSQNTVFCGRILLFLAKFFPFSERSGLNIVSEFNIDNITEFSNDEAVDNTKEAVEKMDESMDEGNTDKIRIDYSLYSKFWALQNFFRNPLLVYNKVQWKIFTNHTDSVTSAFKSWKLEGVQNKKLVTAEQMVTETMDREHYFAKFLTNQKLLELQLSDINFRRYVLVQFLILFQYLNATVKFKNENQELRPNESEWVKDTTDQVYSLLRETPPDGETFAKTVQHVLKREESWNNWKNEGCPELHKPVTPAEEATEDDKRQNSKIPKRPKKRIGTIIKEAQAQKKFMMGNPELTRLWNYMPDNLEACRAPERNFLMSLEDYFKDAIEQLDPAAMVEDQYKVVNDGNFGWRALRLLALQSSHFFTHSNNPINKLPEYLEAMIKKIAKERPIMLPSGEKQEPLDVAESNTVLVNETEAMAEEEDELLKSDEKRDEMGTEEQPETPEASQNAPGIAAHIMDAVAKNIDAQWRELAEKMGFTDTIQYIEGSLQSDLERARYVVQLWAEDDLDNSAEQLAKSLEDHGFPKAAAVVKQSL</sequence>
<feature type="region of interest" description="Disordered" evidence="1">
    <location>
        <begin position="558"/>
        <end position="593"/>
    </location>
</feature>
<dbReference type="InterPro" id="IPR021861">
    <property type="entry name" value="THO_THOC1"/>
</dbReference>
<dbReference type="SUPFAM" id="SSF47986">
    <property type="entry name" value="DEATH domain"/>
    <property type="match status" value="1"/>
</dbReference>
<accession>A0A1B6IAJ6</accession>
<dbReference type="EMBL" id="GECU01023769">
    <property type="protein sequence ID" value="JAS83937.1"/>
    <property type="molecule type" value="Transcribed_RNA"/>
</dbReference>
<dbReference type="PANTHER" id="PTHR13265">
    <property type="entry name" value="THO COMPLEX SUBUNIT 1"/>
    <property type="match status" value="1"/>
</dbReference>
<dbReference type="GO" id="GO:0006406">
    <property type="term" value="P:mRNA export from nucleus"/>
    <property type="evidence" value="ECO:0007669"/>
    <property type="project" value="TreeGrafter"/>
</dbReference>
<dbReference type="EMBL" id="GECU01034797">
    <property type="protein sequence ID" value="JAS72909.1"/>
    <property type="molecule type" value="Transcribed_RNA"/>
</dbReference>
<reference evidence="4" key="1">
    <citation type="submission" date="2015-11" db="EMBL/GenBank/DDBJ databases">
        <title>De novo transcriptome assembly of four potential Pierce s Disease insect vectors from Arizona vineyards.</title>
        <authorList>
            <person name="Tassone E.E."/>
        </authorList>
    </citation>
    <scope>NUCLEOTIDE SEQUENCE</scope>
</reference>
<evidence type="ECO:0000313" key="3">
    <source>
        <dbReference type="EMBL" id="JAS72909.1"/>
    </source>
</evidence>
<dbReference type="Gene3D" id="1.10.533.10">
    <property type="entry name" value="Death Domain, Fas"/>
    <property type="match status" value="1"/>
</dbReference>
<evidence type="ECO:0000256" key="1">
    <source>
        <dbReference type="SAM" id="MobiDB-lite"/>
    </source>
</evidence>
<feature type="domain" description="Death" evidence="2">
    <location>
        <begin position="597"/>
        <end position="678"/>
    </location>
</feature>
<dbReference type="PANTHER" id="PTHR13265:SF0">
    <property type="entry name" value="HPR1"/>
    <property type="match status" value="1"/>
</dbReference>
<gene>
    <name evidence="3" type="ORF">g.27807</name>
    <name evidence="4" type="ORF">g.27816</name>
</gene>
<dbReference type="InterPro" id="IPR011029">
    <property type="entry name" value="DEATH-like_dom_sf"/>
</dbReference>
<dbReference type="PROSITE" id="PS50017">
    <property type="entry name" value="DEATH_DOMAIN"/>
    <property type="match status" value="1"/>
</dbReference>
<dbReference type="AlphaFoldDB" id="A0A1B6IAJ6"/>
<evidence type="ECO:0000259" key="2">
    <source>
        <dbReference type="PROSITE" id="PS50017"/>
    </source>
</evidence>